<dbReference type="EMBL" id="MU151458">
    <property type="protein sequence ID" value="KAF9443578.1"/>
    <property type="molecule type" value="Genomic_DNA"/>
</dbReference>
<dbReference type="AlphaFoldDB" id="A0A9P5X315"/>
<feature type="region of interest" description="Disordered" evidence="1">
    <location>
        <begin position="105"/>
        <end position="178"/>
    </location>
</feature>
<evidence type="ECO:0000313" key="2">
    <source>
        <dbReference type="EMBL" id="KAF9443578.1"/>
    </source>
</evidence>
<name>A0A9P5X315_9AGAR</name>
<feature type="compositionally biased region" description="Basic and acidic residues" evidence="1">
    <location>
        <begin position="116"/>
        <end position="127"/>
    </location>
</feature>
<dbReference type="Proteomes" id="UP000807342">
    <property type="component" value="Unassembled WGS sequence"/>
</dbReference>
<reference evidence="2" key="1">
    <citation type="submission" date="2020-11" db="EMBL/GenBank/DDBJ databases">
        <authorList>
            <consortium name="DOE Joint Genome Institute"/>
            <person name="Ahrendt S."/>
            <person name="Riley R."/>
            <person name="Andreopoulos W."/>
            <person name="Labutti K."/>
            <person name="Pangilinan J."/>
            <person name="Ruiz-Duenas F.J."/>
            <person name="Barrasa J.M."/>
            <person name="Sanchez-Garcia M."/>
            <person name="Camarero S."/>
            <person name="Miyauchi S."/>
            <person name="Serrano A."/>
            <person name="Linde D."/>
            <person name="Babiker R."/>
            <person name="Drula E."/>
            <person name="Ayuso-Fernandez I."/>
            <person name="Pacheco R."/>
            <person name="Padilla G."/>
            <person name="Ferreira P."/>
            <person name="Barriuso J."/>
            <person name="Kellner H."/>
            <person name="Castanera R."/>
            <person name="Alfaro M."/>
            <person name="Ramirez L."/>
            <person name="Pisabarro A.G."/>
            <person name="Kuo A."/>
            <person name="Tritt A."/>
            <person name="Lipzen A."/>
            <person name="He G."/>
            <person name="Yan M."/>
            <person name="Ng V."/>
            <person name="Cullen D."/>
            <person name="Martin F."/>
            <person name="Rosso M.-N."/>
            <person name="Henrissat B."/>
            <person name="Hibbett D."/>
            <person name="Martinez A.T."/>
            <person name="Grigoriev I.V."/>
        </authorList>
    </citation>
    <scope>NUCLEOTIDE SEQUENCE</scope>
    <source>
        <strain evidence="2">MF-IS2</strain>
    </source>
</reference>
<accession>A0A9P5X315</accession>
<comment type="caution">
    <text evidence="2">The sequence shown here is derived from an EMBL/GenBank/DDBJ whole genome shotgun (WGS) entry which is preliminary data.</text>
</comment>
<protein>
    <submittedName>
        <fullName evidence="2">Uncharacterized protein</fullName>
    </submittedName>
</protein>
<feature type="compositionally biased region" description="Basic and acidic residues" evidence="1">
    <location>
        <begin position="166"/>
        <end position="178"/>
    </location>
</feature>
<evidence type="ECO:0000313" key="3">
    <source>
        <dbReference type="Proteomes" id="UP000807342"/>
    </source>
</evidence>
<sequence length="178" mass="19742">MQTMPRACSFFLNPRGQQNLVTTGFTNPCIHQRRCLFLSTLLPFIPVSLGDRHEISVGLVVLDQSPSQARRMLLQEDESNHSSLGKSVLKSAKIRALFQWSRAARTRPLPVPPGKGKLEDNHHRSDNKSLPSSSRHNSEASSSSAPGTANPPTAPTKCWSHKTHCRSGDHDDGPDWDW</sequence>
<organism evidence="2 3">
    <name type="scientific">Macrolepiota fuliginosa MF-IS2</name>
    <dbReference type="NCBI Taxonomy" id="1400762"/>
    <lineage>
        <taxon>Eukaryota</taxon>
        <taxon>Fungi</taxon>
        <taxon>Dikarya</taxon>
        <taxon>Basidiomycota</taxon>
        <taxon>Agaricomycotina</taxon>
        <taxon>Agaricomycetes</taxon>
        <taxon>Agaricomycetidae</taxon>
        <taxon>Agaricales</taxon>
        <taxon>Agaricineae</taxon>
        <taxon>Agaricaceae</taxon>
        <taxon>Macrolepiota</taxon>
    </lineage>
</organism>
<feature type="compositionally biased region" description="Low complexity" evidence="1">
    <location>
        <begin position="132"/>
        <end position="151"/>
    </location>
</feature>
<evidence type="ECO:0000256" key="1">
    <source>
        <dbReference type="SAM" id="MobiDB-lite"/>
    </source>
</evidence>
<gene>
    <name evidence="2" type="ORF">P691DRAFT_403947</name>
</gene>
<keyword evidence="3" id="KW-1185">Reference proteome</keyword>
<proteinExistence type="predicted"/>
<dbReference type="OrthoDB" id="10539152at2759"/>